<feature type="chain" id="PRO_5005452014" evidence="2">
    <location>
        <begin position="21"/>
        <end position="134"/>
    </location>
</feature>
<protein>
    <submittedName>
        <fullName evidence="3">CLE-1</fullName>
    </submittedName>
</protein>
<sequence>MNFIFALSIVLLIIGPVVNGTPTKDSTKKAVDDAKKGSDQKKSADEGSLGGIGKVARVLTTAALLLTPAASGAMAAKPEFQPVGNRKLLAENAIQQQQQLNSTELFKSMGFPLPPTPYNESKRESPGGPDPKHH</sequence>
<evidence type="ECO:0000313" key="3">
    <source>
        <dbReference type="EMBL" id="AKR17057.1"/>
    </source>
</evidence>
<feature type="region of interest" description="Disordered" evidence="1">
    <location>
        <begin position="105"/>
        <end position="134"/>
    </location>
</feature>
<organism evidence="3">
    <name type="scientific">Rotylenchulus reniformis</name>
    <name type="common">Reniform nematode</name>
    <dbReference type="NCBI Taxonomy" id="239373"/>
    <lineage>
        <taxon>Eukaryota</taxon>
        <taxon>Metazoa</taxon>
        <taxon>Ecdysozoa</taxon>
        <taxon>Nematoda</taxon>
        <taxon>Chromadorea</taxon>
        <taxon>Rhabditida</taxon>
        <taxon>Tylenchina</taxon>
        <taxon>Tylenchomorpha</taxon>
        <taxon>Tylenchoidea</taxon>
        <taxon>Hoplolaimidae</taxon>
        <taxon>Rotylenchulinae</taxon>
        <taxon>Rotylenchulus</taxon>
    </lineage>
</organism>
<feature type="signal peptide" evidence="2">
    <location>
        <begin position="1"/>
        <end position="20"/>
    </location>
</feature>
<evidence type="ECO:0000256" key="1">
    <source>
        <dbReference type="SAM" id="MobiDB-lite"/>
    </source>
</evidence>
<name>A0A0K0QVC6_ROTRE</name>
<dbReference type="EMBL" id="KR011024">
    <property type="protein sequence ID" value="AKR17057.1"/>
    <property type="molecule type" value="Genomic_DNA"/>
</dbReference>
<evidence type="ECO:0000256" key="2">
    <source>
        <dbReference type="SAM" id="SignalP"/>
    </source>
</evidence>
<accession>A0A0K0QVC6</accession>
<proteinExistence type="predicted"/>
<feature type="compositionally biased region" description="Basic and acidic residues" evidence="1">
    <location>
        <begin position="25"/>
        <end position="45"/>
    </location>
</feature>
<reference evidence="3" key="1">
    <citation type="journal article" date="2015" name="J. Nematol.">
        <title>Sequence and Spatiotemporal Expression Analysis of CLE-Motif Containing Genes from the Reniform Nematode (Rotylenchulus reniformis Linford &amp; Oliveira).</title>
        <authorList>
            <person name="Wubben M.J."/>
            <person name="Gavilano L."/>
            <person name="Baum T.J."/>
            <person name="Davis E.L."/>
        </authorList>
    </citation>
    <scope>NUCLEOTIDE SEQUENCE</scope>
</reference>
<feature type="region of interest" description="Disordered" evidence="1">
    <location>
        <begin position="23"/>
        <end position="49"/>
    </location>
</feature>
<dbReference type="AlphaFoldDB" id="A0A0K0QVC6"/>
<keyword evidence="2" id="KW-0732">Signal</keyword>